<comment type="cofactor">
    <cofactor evidence="1 11">
        <name>pyridoxal 5'-phosphate</name>
        <dbReference type="ChEBI" id="CHEBI:597326"/>
    </cofactor>
</comment>
<dbReference type="PANTHER" id="PTHR43727:SF2">
    <property type="entry name" value="GROUP IV DECARBOXYLASE"/>
    <property type="match status" value="1"/>
</dbReference>
<dbReference type="Gene3D" id="3.20.20.10">
    <property type="entry name" value="Alanine racemase"/>
    <property type="match status" value="1"/>
</dbReference>
<dbReference type="InterPro" id="IPR022643">
    <property type="entry name" value="De-COase2_C"/>
</dbReference>
<dbReference type="OrthoDB" id="9802241at2"/>
<proteinExistence type="inferred from homology"/>
<dbReference type="UniPathway" id="UPA00050">
    <property type="reaction ID" value="UER00461"/>
</dbReference>
<dbReference type="SUPFAM" id="SSF53633">
    <property type="entry name" value="Carbamate kinase-like"/>
    <property type="match status" value="1"/>
</dbReference>
<dbReference type="PIRSF" id="PIRSF036459">
    <property type="entry name" value="DAP_dec_asp_kin"/>
    <property type="match status" value="1"/>
</dbReference>
<dbReference type="SUPFAM" id="SSF55021">
    <property type="entry name" value="ACT-like"/>
    <property type="match status" value="2"/>
</dbReference>
<dbReference type="PRINTS" id="PR01179">
    <property type="entry name" value="ODADCRBXLASE"/>
</dbReference>
<evidence type="ECO:0000256" key="11">
    <source>
        <dbReference type="PIRSR" id="PIRSR600183-50"/>
    </source>
</evidence>
<keyword evidence="8" id="KW-0067">ATP-binding</keyword>
<dbReference type="Gene3D" id="3.30.70.260">
    <property type="match status" value="2"/>
</dbReference>
<name>A0A4S2HAB9_9PROT</name>
<dbReference type="EMBL" id="SRXV01000002">
    <property type="protein sequence ID" value="TGY92865.1"/>
    <property type="molecule type" value="Genomic_DNA"/>
</dbReference>
<reference evidence="17 18" key="1">
    <citation type="journal article" date="2013" name="Int. J. Syst. Evol. Microbiol.">
        <title>Marinicauda pacifica gen. nov., sp. nov., a prosthecate alphaproteobacterium of the family Hyphomonadaceae isolated from deep seawater.</title>
        <authorList>
            <person name="Zhang X.Y."/>
            <person name="Li G.W."/>
            <person name="Wang C.S."/>
            <person name="Zhang Y.J."/>
            <person name="Xu X.W."/>
            <person name="Li H."/>
            <person name="Liu A."/>
            <person name="Liu C."/>
            <person name="Xie B.B."/>
            <person name="Qin Q.L."/>
            <person name="Xu Z."/>
            <person name="Chen X.L."/>
            <person name="Zhou B.C."/>
            <person name="Zhang Y.Z."/>
        </authorList>
    </citation>
    <scope>NUCLEOTIDE SEQUENCE [LARGE SCALE GENOMIC DNA]</scope>
    <source>
        <strain evidence="17 18">P-1 km-3</strain>
    </source>
</reference>
<dbReference type="PROSITE" id="PS00324">
    <property type="entry name" value="ASPARTOKINASE"/>
    <property type="match status" value="1"/>
</dbReference>
<dbReference type="GO" id="GO:0004072">
    <property type="term" value="F:aspartate kinase activity"/>
    <property type="evidence" value="ECO:0007669"/>
    <property type="project" value="UniProtKB-EC"/>
</dbReference>
<dbReference type="NCBIfam" id="NF006515">
    <property type="entry name" value="PRK08961.1"/>
    <property type="match status" value="1"/>
</dbReference>
<evidence type="ECO:0000313" key="17">
    <source>
        <dbReference type="EMBL" id="TGY92865.1"/>
    </source>
</evidence>
<keyword evidence="9 11" id="KW-0663">Pyridoxal phosphate</keyword>
<evidence type="ECO:0000256" key="9">
    <source>
        <dbReference type="ARBA" id="ARBA00022898"/>
    </source>
</evidence>
<dbReference type="InterPro" id="IPR022644">
    <property type="entry name" value="De-COase2_N"/>
</dbReference>
<comment type="pathway">
    <text evidence="13">Amino-acid biosynthesis; L-threonine biosynthesis; L-threonine from L-aspartate: step 1/5.</text>
</comment>
<evidence type="ECO:0000259" key="15">
    <source>
        <dbReference type="Pfam" id="PF00696"/>
    </source>
</evidence>
<evidence type="ECO:0000256" key="12">
    <source>
        <dbReference type="RuleBase" id="RU003737"/>
    </source>
</evidence>
<dbReference type="InterPro" id="IPR018042">
    <property type="entry name" value="Aspartate_kinase_CS"/>
</dbReference>
<evidence type="ECO:0000256" key="13">
    <source>
        <dbReference type="RuleBase" id="RU004249"/>
    </source>
</evidence>
<dbReference type="PROSITE" id="PS00879">
    <property type="entry name" value="ODR_DC_2_2"/>
    <property type="match status" value="1"/>
</dbReference>
<dbReference type="GO" id="GO:0005524">
    <property type="term" value="F:ATP binding"/>
    <property type="evidence" value="ECO:0007669"/>
    <property type="project" value="UniProtKB-KW"/>
</dbReference>
<dbReference type="PRINTS" id="PR01181">
    <property type="entry name" value="DAPDCRBXLASE"/>
</dbReference>
<dbReference type="UniPathway" id="UPA00051">
    <property type="reaction ID" value="UER00462"/>
</dbReference>
<dbReference type="PROSITE" id="PS00878">
    <property type="entry name" value="ODR_DC_2_1"/>
    <property type="match status" value="1"/>
</dbReference>
<keyword evidence="7" id="KW-0210">Decarboxylase</keyword>
<evidence type="ECO:0000256" key="2">
    <source>
        <dbReference type="ARBA" id="ARBA00004766"/>
    </source>
</evidence>
<comment type="similarity">
    <text evidence="12">Belongs to the Orn/Lys/Arg decarboxylase class-II family.</text>
</comment>
<keyword evidence="6 17" id="KW-0418">Kinase</keyword>
<dbReference type="Gene3D" id="2.40.37.10">
    <property type="entry name" value="Lyase, Ornithine Decarboxylase, Chain A, domain 1"/>
    <property type="match status" value="1"/>
</dbReference>
<dbReference type="RefSeq" id="WP_135944428.1">
    <property type="nucleotide sequence ID" value="NZ_BMEI01000002.1"/>
</dbReference>
<comment type="pathway">
    <text evidence="13">Amino-acid biosynthesis; L-methionine biosynthesis via de novo pathway; L-homoserine from L-aspartate: step 1/3.</text>
</comment>
<dbReference type="Gene3D" id="3.40.1160.10">
    <property type="entry name" value="Acetylglutamate kinase-like"/>
    <property type="match status" value="1"/>
</dbReference>
<dbReference type="InterPro" id="IPR045865">
    <property type="entry name" value="ACT-like_dom_sf"/>
</dbReference>
<dbReference type="Pfam" id="PF02784">
    <property type="entry name" value="Orn_Arg_deC_N"/>
    <property type="match status" value="1"/>
</dbReference>
<dbReference type="InterPro" id="IPR036393">
    <property type="entry name" value="AceGlu_kinase-like_sf"/>
</dbReference>
<dbReference type="InterPro" id="IPR001048">
    <property type="entry name" value="Asp/Glu/Uridylate_kinase"/>
</dbReference>
<feature type="modified residue" description="N6-(pyridoxal phosphate)lysine" evidence="11">
    <location>
        <position position="533"/>
    </location>
</feature>
<evidence type="ECO:0000256" key="1">
    <source>
        <dbReference type="ARBA" id="ARBA00001933"/>
    </source>
</evidence>
<dbReference type="NCBIfam" id="TIGR00657">
    <property type="entry name" value="asp_kinases"/>
    <property type="match status" value="1"/>
</dbReference>
<dbReference type="GO" id="GO:0009089">
    <property type="term" value="P:lysine biosynthetic process via diaminopimelate"/>
    <property type="evidence" value="ECO:0007669"/>
    <property type="project" value="UniProtKB-UniPathway"/>
</dbReference>
<dbReference type="UniPathway" id="UPA00034">
    <property type="reaction ID" value="UER00015"/>
</dbReference>
<keyword evidence="13" id="KW-0028">Amino-acid biosynthesis</keyword>
<dbReference type="InterPro" id="IPR022653">
    <property type="entry name" value="De-COase2_pyr-phos_BS"/>
</dbReference>
<dbReference type="InterPro" id="IPR002986">
    <property type="entry name" value="DAP_deCOOHase_LysA"/>
</dbReference>
<organism evidence="17 18">
    <name type="scientific">Marinicauda pacifica</name>
    <dbReference type="NCBI Taxonomy" id="1133559"/>
    <lineage>
        <taxon>Bacteria</taxon>
        <taxon>Pseudomonadati</taxon>
        <taxon>Pseudomonadota</taxon>
        <taxon>Alphaproteobacteria</taxon>
        <taxon>Maricaulales</taxon>
        <taxon>Maricaulaceae</taxon>
        <taxon>Marinicauda</taxon>
    </lineage>
</organism>
<evidence type="ECO:0000256" key="8">
    <source>
        <dbReference type="ARBA" id="ARBA00022840"/>
    </source>
</evidence>
<dbReference type="SUPFAM" id="SSF50621">
    <property type="entry name" value="Alanine racemase C-terminal domain-like"/>
    <property type="match status" value="1"/>
</dbReference>
<dbReference type="InterPro" id="IPR022657">
    <property type="entry name" value="De-COase2_CS"/>
</dbReference>
<feature type="domain" description="Aspartate/glutamate/uridylate kinase" evidence="15">
    <location>
        <begin position="9"/>
        <end position="287"/>
    </location>
</feature>
<dbReference type="AlphaFoldDB" id="A0A4S2HAB9"/>
<dbReference type="Proteomes" id="UP000305451">
    <property type="component" value="Unassembled WGS sequence"/>
</dbReference>
<evidence type="ECO:0000256" key="6">
    <source>
        <dbReference type="ARBA" id="ARBA00022777"/>
    </source>
</evidence>
<dbReference type="PANTHER" id="PTHR43727">
    <property type="entry name" value="DIAMINOPIMELATE DECARBOXYLASE"/>
    <property type="match status" value="1"/>
</dbReference>
<accession>A0A4S2HAB9</accession>
<dbReference type="InterPro" id="IPR029066">
    <property type="entry name" value="PLP-binding_barrel"/>
</dbReference>
<sequence>MSGALSQPFIVMKFGGTSVARPENWDVIARLARRHLESGKRVLIVHSALSGVSNALEALPAAAMDGRAEAAVAEIEARHREFAGQAGLSIPPALELLFERIATLAAGIALVGEASARVRAELMAHGELMASALGLAALARAGLEPTALDARDAIAARNNGEDARAYLDNTSDADPDAELQARLNSETLVLTQGFIARNARGDTVVLGRGGSDTSAAYFAAKLQAEKLEIWTDVPGLFSADPRLTSGARLLKALSYEEAQEIATMGGKVIHPRCIGPARRANIPVEVRDTFRPDLPGTRISGAPGDDRPSLKAVSVKSDIRLVVMEGAGMWRQAGFLADVFTVFKTCGVSVDLVSTSETNVTVSLDPDPGLDTNRLDHLKRELEPLCRVRIIENAAAVSMVGYGIRRILHQLAPALEAFQDKPILLVSQAANDLNFTVVVDGPEGKALAARLHESLIGSVSQSRVFGPSWAEITGPAEAKDRRDPPWWQARRDALLDLAPGTGGLYVYDRATVASKAAAVAGLGSVSRAFYAMKANNHPALLNTIHGAGLGLECVSMGEVAHARKHVNALKPDEILFTPNFAPREEYEAALRLGVNLTIDGLHPLTQWPEMFKGADLILRVNPDRPKGHHEHVKTAGPKAKFGIALDMLPAARAAAEAAGARIVGLHAHAGSGVAEAEHWREIGTILAQAAERFNHVRLLNVGGGLGVPEMPDAPVLDLAKVERNLQTLKKAAPGFDLWMEPGRYLVAESGVLLTRVTQIKHTMSTRFIGVSTGMNSLIRPALYGARHEIVNLTRFGDAPAGMASIVGPVCESADLLGADRLMPETEEDDVILIATAGAYGQVMGSRYNLREPAGEYVLD</sequence>
<keyword evidence="5" id="KW-0547">Nucleotide-binding</keyword>
<protein>
    <recommendedName>
        <fullName evidence="3">aspartate kinase</fullName>
        <ecNumber evidence="3">2.7.2.4</ecNumber>
    </recommendedName>
</protein>
<dbReference type="InterPro" id="IPR000183">
    <property type="entry name" value="Orn/DAP/Arg_de-COase"/>
</dbReference>
<evidence type="ECO:0000256" key="10">
    <source>
        <dbReference type="ARBA" id="ARBA00023239"/>
    </source>
</evidence>
<keyword evidence="18" id="KW-1185">Reference proteome</keyword>
<dbReference type="InterPro" id="IPR011246">
    <property type="entry name" value="DAP_dec_asp_kin"/>
</dbReference>
<dbReference type="EC" id="2.7.2.4" evidence="3"/>
<feature type="domain" description="Orn/DAP/Arg decarboxylase 2 C-terminal" evidence="14">
    <location>
        <begin position="505"/>
        <end position="837"/>
    </location>
</feature>
<dbReference type="Pfam" id="PF00278">
    <property type="entry name" value="Orn_DAP_Arg_deC"/>
    <property type="match status" value="1"/>
</dbReference>
<dbReference type="GO" id="GO:0009088">
    <property type="term" value="P:threonine biosynthetic process"/>
    <property type="evidence" value="ECO:0007669"/>
    <property type="project" value="UniProtKB-UniPathway"/>
</dbReference>
<comment type="pathway">
    <text evidence="2 13">Amino-acid biosynthesis; L-lysine biosynthesis via DAP pathway; (S)-tetrahydrodipicolinate from L-aspartate: step 1/4.</text>
</comment>
<feature type="domain" description="Orn/DAP/Arg decarboxylase 2 N-terminal" evidence="16">
    <location>
        <begin position="526"/>
        <end position="747"/>
    </location>
</feature>
<dbReference type="Pfam" id="PF00696">
    <property type="entry name" value="AA_kinase"/>
    <property type="match status" value="1"/>
</dbReference>
<evidence type="ECO:0000256" key="7">
    <source>
        <dbReference type="ARBA" id="ARBA00022793"/>
    </source>
</evidence>
<dbReference type="InterPro" id="IPR001341">
    <property type="entry name" value="Asp_kinase"/>
</dbReference>
<evidence type="ECO:0000256" key="3">
    <source>
        <dbReference type="ARBA" id="ARBA00013059"/>
    </source>
</evidence>
<keyword evidence="10 17" id="KW-0456">Lyase</keyword>
<evidence type="ECO:0000256" key="5">
    <source>
        <dbReference type="ARBA" id="ARBA00022741"/>
    </source>
</evidence>
<evidence type="ECO:0000313" key="18">
    <source>
        <dbReference type="Proteomes" id="UP000305451"/>
    </source>
</evidence>
<feature type="active site" description="Proton donor" evidence="11">
    <location>
        <position position="810"/>
    </location>
</feature>
<dbReference type="SUPFAM" id="SSF51419">
    <property type="entry name" value="PLP-binding barrel"/>
    <property type="match status" value="1"/>
</dbReference>
<keyword evidence="4 17" id="KW-0808">Transferase</keyword>
<dbReference type="InterPro" id="IPR009006">
    <property type="entry name" value="Ala_racemase/Decarboxylase_C"/>
</dbReference>
<dbReference type="GO" id="GO:0008836">
    <property type="term" value="F:diaminopimelate decarboxylase activity"/>
    <property type="evidence" value="ECO:0007669"/>
    <property type="project" value="InterPro"/>
</dbReference>
<evidence type="ECO:0000256" key="4">
    <source>
        <dbReference type="ARBA" id="ARBA00022679"/>
    </source>
</evidence>
<evidence type="ECO:0000259" key="14">
    <source>
        <dbReference type="Pfam" id="PF00278"/>
    </source>
</evidence>
<gene>
    <name evidence="17" type="ORF">E5162_07285</name>
</gene>
<comment type="caution">
    <text evidence="17">The sequence shown here is derived from an EMBL/GenBank/DDBJ whole genome shotgun (WGS) entry which is preliminary data.</text>
</comment>
<evidence type="ECO:0000259" key="16">
    <source>
        <dbReference type="Pfam" id="PF02784"/>
    </source>
</evidence>